<reference evidence="1 2" key="1">
    <citation type="journal article" date="2019" name="Sci. Rep.">
        <title>Orb-weaving spider Araneus ventricosus genome elucidates the spidroin gene catalogue.</title>
        <authorList>
            <person name="Kono N."/>
            <person name="Nakamura H."/>
            <person name="Ohtoshi R."/>
            <person name="Moran D.A.P."/>
            <person name="Shinohara A."/>
            <person name="Yoshida Y."/>
            <person name="Fujiwara M."/>
            <person name="Mori M."/>
            <person name="Tomita M."/>
            <person name="Arakawa K."/>
        </authorList>
    </citation>
    <scope>NUCLEOTIDE SEQUENCE [LARGE SCALE GENOMIC DNA]</scope>
</reference>
<accession>A0A4Y2BUK8</accession>
<evidence type="ECO:0000313" key="1">
    <source>
        <dbReference type="EMBL" id="GBL95155.1"/>
    </source>
</evidence>
<evidence type="ECO:0000313" key="2">
    <source>
        <dbReference type="Proteomes" id="UP000499080"/>
    </source>
</evidence>
<dbReference type="Proteomes" id="UP000499080">
    <property type="component" value="Unassembled WGS sequence"/>
</dbReference>
<comment type="caution">
    <text evidence="1">The sequence shown here is derived from an EMBL/GenBank/DDBJ whole genome shotgun (WGS) entry which is preliminary data.</text>
</comment>
<keyword evidence="2" id="KW-1185">Reference proteome</keyword>
<gene>
    <name evidence="1" type="ORF">AVEN_253498_1</name>
</gene>
<name>A0A4Y2BUK8_ARAVE</name>
<organism evidence="1 2">
    <name type="scientific">Araneus ventricosus</name>
    <name type="common">Orbweaver spider</name>
    <name type="synonym">Epeira ventricosa</name>
    <dbReference type="NCBI Taxonomy" id="182803"/>
    <lineage>
        <taxon>Eukaryota</taxon>
        <taxon>Metazoa</taxon>
        <taxon>Ecdysozoa</taxon>
        <taxon>Arthropoda</taxon>
        <taxon>Chelicerata</taxon>
        <taxon>Arachnida</taxon>
        <taxon>Araneae</taxon>
        <taxon>Araneomorphae</taxon>
        <taxon>Entelegynae</taxon>
        <taxon>Araneoidea</taxon>
        <taxon>Araneidae</taxon>
        <taxon>Araneus</taxon>
    </lineage>
</organism>
<protein>
    <submittedName>
        <fullName evidence="1">Uncharacterized protein</fullName>
    </submittedName>
</protein>
<dbReference type="AlphaFoldDB" id="A0A4Y2BUK8"/>
<sequence length="121" mass="13690">MIRFSAIHLGPKGIYCLWNSTRRPVSTVHAQSTTARRNCTEASVHRLAFFDVREFTDICPERSSHPTSPRAIMILCGSTTGDKVHFKQGTPKHGPWERLFMSKGVYSGTPGWVGRRHFSRC</sequence>
<proteinExistence type="predicted"/>
<dbReference type="EMBL" id="BGPR01000109">
    <property type="protein sequence ID" value="GBL95155.1"/>
    <property type="molecule type" value="Genomic_DNA"/>
</dbReference>